<feature type="domain" description="FAD-dependent oxidoreductase 2 FAD-binding" evidence="3">
    <location>
        <begin position="3"/>
        <end position="309"/>
    </location>
</feature>
<evidence type="ECO:0000256" key="2">
    <source>
        <dbReference type="ARBA" id="ARBA00023002"/>
    </source>
</evidence>
<gene>
    <name evidence="4" type="ORF">BHF71_01935</name>
</gene>
<evidence type="ECO:0000313" key="4">
    <source>
        <dbReference type="EMBL" id="OEF99373.1"/>
    </source>
</evidence>
<dbReference type="InterPro" id="IPR036188">
    <property type="entry name" value="FAD/NAD-bd_sf"/>
</dbReference>
<dbReference type="SUPFAM" id="SSF51905">
    <property type="entry name" value="FAD/NAD(P)-binding domain"/>
    <property type="match status" value="1"/>
</dbReference>
<dbReference type="OrthoDB" id="140595at2"/>
<dbReference type="EMBL" id="MIJF01000024">
    <property type="protein sequence ID" value="OEF99373.1"/>
    <property type="molecule type" value="Genomic_DNA"/>
</dbReference>
<keyword evidence="2" id="KW-0560">Oxidoreductase</keyword>
<dbReference type="STRING" id="337097.BHF71_01935"/>
<evidence type="ECO:0000259" key="3">
    <source>
        <dbReference type="Pfam" id="PF00890"/>
    </source>
</evidence>
<organism evidence="4 5">
    <name type="scientific">Vulcanibacillus modesticaldus</name>
    <dbReference type="NCBI Taxonomy" id="337097"/>
    <lineage>
        <taxon>Bacteria</taxon>
        <taxon>Bacillati</taxon>
        <taxon>Bacillota</taxon>
        <taxon>Bacilli</taxon>
        <taxon>Bacillales</taxon>
        <taxon>Bacillaceae</taxon>
        <taxon>Vulcanibacillus</taxon>
    </lineage>
</organism>
<keyword evidence="1" id="KW-0285">Flavoprotein</keyword>
<dbReference type="GO" id="GO:0016491">
    <property type="term" value="F:oxidoreductase activity"/>
    <property type="evidence" value="ECO:0007669"/>
    <property type="project" value="UniProtKB-KW"/>
</dbReference>
<dbReference type="AlphaFoldDB" id="A0A1D2YUM6"/>
<name>A0A1D2YUM6_9BACI</name>
<accession>A0A1D2YUM6</accession>
<evidence type="ECO:0000256" key="1">
    <source>
        <dbReference type="ARBA" id="ARBA00022630"/>
    </source>
</evidence>
<dbReference type="Pfam" id="PF00890">
    <property type="entry name" value="FAD_binding_2"/>
    <property type="match status" value="1"/>
</dbReference>
<protein>
    <recommendedName>
        <fullName evidence="3">FAD-dependent oxidoreductase 2 FAD-binding domain-containing protein</fullName>
    </recommendedName>
</protein>
<reference evidence="4 5" key="1">
    <citation type="submission" date="2016-09" db="EMBL/GenBank/DDBJ databases">
        <title>Draft genome sequence for the type strain of Vulcanibacillus modesticaldus BR, a strictly anaerobic, moderately thermophilic, and nitrate-reducing bacterium from deep sea-hydrothermal vents of the Mid-Atlantic Ridge.</title>
        <authorList>
            <person name="Abin C.A."/>
            <person name="Hollibaugh J.T."/>
        </authorList>
    </citation>
    <scope>NUCLEOTIDE SEQUENCE [LARGE SCALE GENOMIC DNA]</scope>
    <source>
        <strain evidence="4 5">BR</strain>
    </source>
</reference>
<evidence type="ECO:0000313" key="5">
    <source>
        <dbReference type="Proteomes" id="UP000243739"/>
    </source>
</evidence>
<sequence>MFDVIVIGQGLTGMLTAIWLKKKGKSVAIVHQGTGKIIQSTGLMDILPGMDGTIEDLIKEYQIERWNDVFIKESIESFNMLMRDLGYPYRGDVGKPVEVITGSGHIKLTGLFPETIVPFPKKGNIAIVSFKEITDFQSEYVKGNLQKRRPELVIYSVNVSLGKNSNRTMNQLDAARLLEKSDVRKYVIAQIKKYFDKKVIDKLDLVVFPSVLGVMEWKTVLNEFEMEIGSPITEAVGMPPNATAIRLNEFLKKEMIRQGIRLYSDTTVISAKVEKRRIEKINIVNNKFNNLKAKNYVLATGEVLGGGLEDASLSNLFVVGATNDSKVTRYGITGGIYSILSSYEAVSMISGAYSHGNTIKGGDN</sequence>
<dbReference type="Gene3D" id="3.50.50.60">
    <property type="entry name" value="FAD/NAD(P)-binding domain"/>
    <property type="match status" value="1"/>
</dbReference>
<dbReference type="Proteomes" id="UP000243739">
    <property type="component" value="Unassembled WGS sequence"/>
</dbReference>
<keyword evidence="5" id="KW-1185">Reference proteome</keyword>
<dbReference type="InterPro" id="IPR003953">
    <property type="entry name" value="FAD-dep_OxRdtase_2_FAD-bd"/>
</dbReference>
<proteinExistence type="predicted"/>
<dbReference type="RefSeq" id="WP_069656767.1">
    <property type="nucleotide sequence ID" value="NZ_MIJF01000024.1"/>
</dbReference>
<comment type="caution">
    <text evidence="4">The sequence shown here is derived from an EMBL/GenBank/DDBJ whole genome shotgun (WGS) entry which is preliminary data.</text>
</comment>